<evidence type="ECO:0000256" key="13">
    <source>
        <dbReference type="PIRSR" id="PIRSR606539-1"/>
    </source>
</evidence>
<evidence type="ECO:0000259" key="19">
    <source>
        <dbReference type="Pfam" id="PF16212"/>
    </source>
</evidence>
<feature type="active site" description="4-aspartylphosphate intermediate" evidence="13">
    <location>
        <position position="599"/>
    </location>
</feature>
<keyword evidence="8 16" id="KW-1278">Translocase</keyword>
<feature type="compositionally biased region" description="Polar residues" evidence="17">
    <location>
        <begin position="24"/>
        <end position="35"/>
    </location>
</feature>
<keyword evidence="21" id="KW-1185">Reference proteome</keyword>
<dbReference type="InterPro" id="IPR008250">
    <property type="entry name" value="ATPase_P-typ_transduc_dom_A_sf"/>
</dbReference>
<dbReference type="EMBL" id="KV453946">
    <property type="protein sequence ID" value="ODV71002.1"/>
    <property type="molecule type" value="Genomic_DNA"/>
</dbReference>
<dbReference type="EC" id="7.6.2.1" evidence="16"/>
<dbReference type="GO" id="GO:0005802">
    <property type="term" value="C:trans-Golgi network"/>
    <property type="evidence" value="ECO:0007669"/>
    <property type="project" value="TreeGrafter"/>
</dbReference>
<sequence>MSFPDGGGRKRGYSLRTQLFFKNSAKGTTTSSSTPDDLEMGVSDYTGGSDANSSADQRIELRNMDVSARSTVNLLEGKRDDDKIRYSAELDQMDTTLGTEDGDLSALADNVGVRHVNPSSKVYAGKRGSIQQRLTDLKNTVLNIRPYRESANGRKIPIAPTGDFDRSQFPCNRHKKHGDELLEDERYNEPYISNVISSARYSLYSFVPKQLYAQFSKIANLYFLTVSILQMIPSWSTTGTYTTIIPLCIFVTISMLREGYDDWRRHLQDNKENNNSTEMIVFTESYNRDLNLSSTSSNDHEHGTSILETVGDDMLSQPNTFTKRDYMRSVGLAATSAKWKDIKVGDLIQLHQDEAVPADIILLTSDGQNENEVYIETMDLDGETNLKARVPHRKICERMNSALGFKDFEGSVTVEDPNNDLYNFEGVLSLDGAEYALGPENVIYRGSIIRNTKTVVGLVIFTGEETKIRMNAIKNPRTKAPKLQRSINLIVVFMVFVVLCLSLFSFMAQRIYRNRYWDRAWYLLNSEAGVAPTIMGFIIMYNTLIPLSLYVTMEIIKVVQMLFLQWDIDMYHKPSNTPCEARTATILEELGQVSYVFSDKTGTLTDNMMIFRNFSVAGTAWSHVVSEDDEEISDQDVDRATIHSPRCSIDIRRSNTRYTGRPSLAPAVTGKSAMTSPKENRVDSLKTSVELLQHIQANPNSLFSKKAKFFILSLALCHTCLPKSNSDDPDDIEYQSSSPDELALVVAARDMGFVVFGKNQTKLTIRTYPNGLDEDPVDEQYEVLNVVEFTSARKRMSIVVKFPDGRICMICKGADNIILERLNNMDLVHSKQQDVYRSASIRKANEASVVLQQRLSMEHKKSMQFPRSSISSVANSSNNAHIQTVDDFVHSIKKDQDEINEVLMETRKSLHIRDREKYNITSISDYIGNDKMVMNEEYVIEKTLEHIEQFSTEGLRTLLFGYKWLSKTEYEQWALDYASAKTSLTNRAQNIEQVGGVLENNFELLGATAIEDKLQDGVADTIEKLRRAGIKLWMLTGDKRETAINIGYSCKLIKDYSTVVILDVADDDLTSKMTAAELEIDKGNVAHCVVVIDGSTLANFETDLSLMSIFISLCTKTNSVICCRASPSQKALMVSNIRSLNKRLVTLAIGDGANDIAMIQSADIGIGITGKEGLQAARSSDYSIAQFRYLQKLLLVHGRYNYIRTSKFVLSTFFKELLFYLSQAIFQRNAMFTGTSLYEPWSLSMFNTLFTSLCVLCIGMFEKDLKPATLLAAPELYSMGRLNQAFNLKIFLSWMFIATTISLLICFSSWYLWGFYVTYDNSLYPVGVLTFTAIVFTINIKLQLFEQHDRTWMNFASIAISCLGWLLWCCILPGLYGYDTSKIYDVKRGLYWKFGKDITFWAALLILVSMPLMYNFFLKMLRYWIFPNEVDEFQILEKNTDVRRTIELAAYDQMAQGWKWDKDQSTVKKVIHRRRKNTVASPTELPPGSPSSAQKVSSMDDDEEFETEILPSGKIIKRRLKDSTVQKIGKKLRFLPAESAENVDAIIERRLKDLE</sequence>
<evidence type="ECO:0000256" key="16">
    <source>
        <dbReference type="RuleBase" id="RU362033"/>
    </source>
</evidence>
<evidence type="ECO:0000313" key="20">
    <source>
        <dbReference type="EMBL" id="ODV71002.1"/>
    </source>
</evidence>
<proteinExistence type="inferred from homology"/>
<dbReference type="OrthoDB" id="377733at2759"/>
<dbReference type="InterPro" id="IPR032630">
    <property type="entry name" value="P_typ_ATPase_c"/>
</dbReference>
<comment type="subcellular location">
    <subcellularLocation>
        <location evidence="1 16">Membrane</location>
        <topology evidence="1 16">Multi-pass membrane protein</topology>
    </subcellularLocation>
</comment>
<evidence type="ECO:0000256" key="5">
    <source>
        <dbReference type="ARBA" id="ARBA00022741"/>
    </source>
</evidence>
<dbReference type="PANTHER" id="PTHR24092">
    <property type="entry name" value="PROBABLE PHOSPHOLIPID-TRANSPORTING ATPASE"/>
    <property type="match status" value="1"/>
</dbReference>
<dbReference type="InterPro" id="IPR001757">
    <property type="entry name" value="P_typ_ATPase"/>
</dbReference>
<feature type="transmembrane region" description="Helical" evidence="16">
    <location>
        <begin position="528"/>
        <end position="551"/>
    </location>
</feature>
<evidence type="ECO:0000313" key="21">
    <source>
        <dbReference type="Proteomes" id="UP000094389"/>
    </source>
</evidence>
<dbReference type="InterPro" id="IPR032631">
    <property type="entry name" value="P-type_ATPase_N"/>
</dbReference>
<accession>A0A1E4RUQ4</accession>
<evidence type="ECO:0000259" key="18">
    <source>
        <dbReference type="Pfam" id="PF16209"/>
    </source>
</evidence>
<comment type="similarity">
    <text evidence="2 16">Belongs to the cation transport ATPase (P-type) (TC 3.A.3) family. Type IV subfamily.</text>
</comment>
<feature type="binding site" evidence="14">
    <location>
        <position position="1154"/>
    </location>
    <ligand>
        <name>ATP</name>
        <dbReference type="ChEBI" id="CHEBI:30616"/>
    </ligand>
</feature>
<dbReference type="PROSITE" id="PS00154">
    <property type="entry name" value="ATPASE_E1_E2"/>
    <property type="match status" value="1"/>
</dbReference>
<dbReference type="NCBIfam" id="TIGR01494">
    <property type="entry name" value="ATPase_P-type"/>
    <property type="match status" value="2"/>
</dbReference>
<dbReference type="GO" id="GO:0016887">
    <property type="term" value="F:ATP hydrolysis activity"/>
    <property type="evidence" value="ECO:0007669"/>
    <property type="project" value="InterPro"/>
</dbReference>
<name>A0A1E4RUQ4_CYBJN</name>
<dbReference type="SUPFAM" id="SSF81665">
    <property type="entry name" value="Calcium ATPase, transmembrane domain M"/>
    <property type="match status" value="1"/>
</dbReference>
<reference evidence="20 21" key="1">
    <citation type="journal article" date="2016" name="Proc. Natl. Acad. Sci. U.S.A.">
        <title>Comparative genomics of biotechnologically important yeasts.</title>
        <authorList>
            <person name="Riley R."/>
            <person name="Haridas S."/>
            <person name="Wolfe K.H."/>
            <person name="Lopes M.R."/>
            <person name="Hittinger C.T."/>
            <person name="Goeker M."/>
            <person name="Salamov A.A."/>
            <person name="Wisecaver J.H."/>
            <person name="Long T.M."/>
            <person name="Calvey C.H."/>
            <person name="Aerts A.L."/>
            <person name="Barry K.W."/>
            <person name="Choi C."/>
            <person name="Clum A."/>
            <person name="Coughlan A.Y."/>
            <person name="Deshpande S."/>
            <person name="Douglass A.P."/>
            <person name="Hanson S.J."/>
            <person name="Klenk H.-P."/>
            <person name="LaButti K.M."/>
            <person name="Lapidus A."/>
            <person name="Lindquist E.A."/>
            <person name="Lipzen A.M."/>
            <person name="Meier-Kolthoff J.P."/>
            <person name="Ohm R.A."/>
            <person name="Otillar R.P."/>
            <person name="Pangilinan J.L."/>
            <person name="Peng Y."/>
            <person name="Rokas A."/>
            <person name="Rosa C.A."/>
            <person name="Scheuner C."/>
            <person name="Sibirny A.A."/>
            <person name="Slot J.C."/>
            <person name="Stielow J.B."/>
            <person name="Sun H."/>
            <person name="Kurtzman C.P."/>
            <person name="Blackwell M."/>
            <person name="Grigoriev I.V."/>
            <person name="Jeffries T.W."/>
        </authorList>
    </citation>
    <scope>NUCLEOTIDE SEQUENCE [LARGE SCALE GENOMIC DNA]</scope>
    <source>
        <strain evidence="21">ATCC 18201 / CBS 1600 / BCRC 20928 / JCM 3617 / NBRC 0987 / NRRL Y-1542</strain>
    </source>
</reference>
<dbReference type="PANTHER" id="PTHR24092:SF174">
    <property type="entry name" value="PHOSPHOLIPID-TRANSPORTING ATPASE DNF3-RELATED"/>
    <property type="match status" value="1"/>
</dbReference>
<dbReference type="InterPro" id="IPR023214">
    <property type="entry name" value="HAD_sf"/>
</dbReference>
<keyword evidence="3 16" id="KW-0812">Transmembrane</keyword>
<keyword evidence="9 16" id="KW-1133">Transmembrane helix</keyword>
<feature type="domain" description="P-type ATPase C-terminal" evidence="19">
    <location>
        <begin position="1177"/>
        <end position="1428"/>
    </location>
</feature>
<protein>
    <recommendedName>
        <fullName evidence="16">Phospholipid-transporting ATPase</fullName>
        <ecNumber evidence="16">7.6.2.1</ecNumber>
    </recommendedName>
</protein>
<dbReference type="PRINTS" id="PR00119">
    <property type="entry name" value="CATATPASE"/>
</dbReference>
<feature type="binding site" evidence="14">
    <location>
        <position position="1037"/>
    </location>
    <ligand>
        <name>ATP</name>
        <dbReference type="ChEBI" id="CHEBI:30616"/>
    </ligand>
</feature>
<evidence type="ECO:0000256" key="15">
    <source>
        <dbReference type="PIRSR" id="PIRSR606539-3"/>
    </source>
</evidence>
<dbReference type="OMA" id="GWFLWNI"/>
<evidence type="ECO:0000256" key="8">
    <source>
        <dbReference type="ARBA" id="ARBA00022967"/>
    </source>
</evidence>
<feature type="binding site" evidence="14">
    <location>
        <position position="956"/>
    </location>
    <ligand>
        <name>ATP</name>
        <dbReference type="ChEBI" id="CHEBI:30616"/>
    </ligand>
</feature>
<dbReference type="GO" id="GO:0005524">
    <property type="term" value="F:ATP binding"/>
    <property type="evidence" value="ECO:0007669"/>
    <property type="project" value="UniProtKB-UniRule"/>
</dbReference>
<feature type="binding site" evidence="14">
    <location>
        <position position="741"/>
    </location>
    <ligand>
        <name>ATP</name>
        <dbReference type="ChEBI" id="CHEBI:30616"/>
    </ligand>
</feature>
<feature type="transmembrane region" description="Helical" evidence="16">
    <location>
        <begin position="1398"/>
        <end position="1417"/>
    </location>
</feature>
<feature type="region of interest" description="Disordered" evidence="17">
    <location>
        <begin position="24"/>
        <end position="56"/>
    </location>
</feature>
<evidence type="ECO:0000256" key="6">
    <source>
        <dbReference type="ARBA" id="ARBA00022840"/>
    </source>
</evidence>
<evidence type="ECO:0000256" key="11">
    <source>
        <dbReference type="ARBA" id="ARBA00034036"/>
    </source>
</evidence>
<dbReference type="GO" id="GO:0000287">
    <property type="term" value="F:magnesium ion binding"/>
    <property type="evidence" value="ECO:0007669"/>
    <property type="project" value="UniProtKB-UniRule"/>
</dbReference>
<feature type="binding site" evidence="14">
    <location>
        <position position="1130"/>
    </location>
    <ligand>
        <name>ATP</name>
        <dbReference type="ChEBI" id="CHEBI:30616"/>
    </ligand>
</feature>
<evidence type="ECO:0000256" key="9">
    <source>
        <dbReference type="ARBA" id="ARBA00022989"/>
    </source>
</evidence>
<feature type="binding site" evidence="14">
    <location>
        <position position="599"/>
    </location>
    <ligand>
        <name>ATP</name>
        <dbReference type="ChEBI" id="CHEBI:30616"/>
    </ligand>
</feature>
<feature type="transmembrane region" description="Helical" evidence="16">
    <location>
        <begin position="1291"/>
        <end position="1316"/>
    </location>
</feature>
<dbReference type="InterPro" id="IPR006539">
    <property type="entry name" value="P-type_ATPase_IV"/>
</dbReference>
<feature type="binding site" evidence="14">
    <location>
        <position position="601"/>
    </location>
    <ligand>
        <name>ATP</name>
        <dbReference type="ChEBI" id="CHEBI:30616"/>
    </ligand>
</feature>
<feature type="binding site" evidence="15">
    <location>
        <position position="599"/>
    </location>
    <ligand>
        <name>Mg(2+)</name>
        <dbReference type="ChEBI" id="CHEBI:18420"/>
    </ligand>
</feature>
<dbReference type="InterPro" id="IPR036412">
    <property type="entry name" value="HAD-like_sf"/>
</dbReference>
<dbReference type="GeneID" id="30990311"/>
<evidence type="ECO:0000256" key="1">
    <source>
        <dbReference type="ARBA" id="ARBA00004141"/>
    </source>
</evidence>
<dbReference type="GO" id="GO:0032456">
    <property type="term" value="P:endocytic recycling"/>
    <property type="evidence" value="ECO:0007669"/>
    <property type="project" value="TreeGrafter"/>
</dbReference>
<dbReference type="InterPro" id="IPR018303">
    <property type="entry name" value="ATPase_P-typ_P_site"/>
</dbReference>
<dbReference type="SUPFAM" id="SSF81660">
    <property type="entry name" value="Metal cation-transporting ATPase, ATP-binding domain N"/>
    <property type="match status" value="1"/>
</dbReference>
<organism evidence="20 21">
    <name type="scientific">Cyberlindnera jadinii (strain ATCC 18201 / CBS 1600 / BCRC 20928 / JCM 3617 / NBRC 0987 / NRRL Y-1542)</name>
    <name type="common">Torula yeast</name>
    <name type="synonym">Candida utilis</name>
    <dbReference type="NCBI Taxonomy" id="983966"/>
    <lineage>
        <taxon>Eukaryota</taxon>
        <taxon>Fungi</taxon>
        <taxon>Dikarya</taxon>
        <taxon>Ascomycota</taxon>
        <taxon>Saccharomycotina</taxon>
        <taxon>Saccharomycetes</taxon>
        <taxon>Phaffomycetales</taxon>
        <taxon>Phaffomycetaceae</taxon>
        <taxon>Cyberlindnera</taxon>
    </lineage>
</organism>
<dbReference type="FunFam" id="3.40.50.1000:FF:000172">
    <property type="entry name" value="Phospholipid-transporting ATPase"/>
    <property type="match status" value="1"/>
</dbReference>
<comment type="cofactor">
    <cofactor evidence="15">
        <name>Mg(2+)</name>
        <dbReference type="ChEBI" id="CHEBI:18420"/>
    </cofactor>
</comment>
<feature type="binding site" evidence="14">
    <location>
        <position position="812"/>
    </location>
    <ligand>
        <name>ATP</name>
        <dbReference type="ChEBI" id="CHEBI:30616"/>
    </ligand>
</feature>
<dbReference type="InterPro" id="IPR023299">
    <property type="entry name" value="ATPase_P-typ_cyto_dom_N"/>
</dbReference>
<dbReference type="Pfam" id="PF00702">
    <property type="entry name" value="Hydrolase"/>
    <property type="match status" value="1"/>
</dbReference>
<evidence type="ECO:0000256" key="14">
    <source>
        <dbReference type="PIRSR" id="PIRSR606539-2"/>
    </source>
</evidence>
<dbReference type="Pfam" id="PF16212">
    <property type="entry name" value="PhoLip_ATPase_C"/>
    <property type="match status" value="1"/>
</dbReference>
<keyword evidence="4 15" id="KW-0479">Metal-binding</keyword>
<keyword evidence="6 14" id="KW-0067">ATP-binding</keyword>
<feature type="binding site" evidence="15">
    <location>
        <position position="1155"/>
    </location>
    <ligand>
        <name>Mg(2+)</name>
        <dbReference type="ChEBI" id="CHEBI:18420"/>
    </ligand>
</feature>
<feature type="binding site" evidence="14">
    <location>
        <position position="1155"/>
    </location>
    <ligand>
        <name>ATP</name>
        <dbReference type="ChEBI" id="CHEBI:30616"/>
    </ligand>
</feature>
<comment type="catalytic activity">
    <reaction evidence="12">
        <text>a 1,2-diacyl-sn-glycero-3-phosphoethanolamine(out) + ATP + H2O = a 1,2-diacyl-sn-glycero-3-phosphoethanolamine(in) + ADP + phosphate + H(+)</text>
        <dbReference type="Rhea" id="RHEA:66132"/>
        <dbReference type="ChEBI" id="CHEBI:15377"/>
        <dbReference type="ChEBI" id="CHEBI:15378"/>
        <dbReference type="ChEBI" id="CHEBI:30616"/>
        <dbReference type="ChEBI" id="CHEBI:43474"/>
        <dbReference type="ChEBI" id="CHEBI:64612"/>
        <dbReference type="ChEBI" id="CHEBI:456216"/>
    </reaction>
    <physiologicalReaction direction="left-to-right" evidence="12">
        <dbReference type="Rhea" id="RHEA:66133"/>
    </physiologicalReaction>
</comment>
<dbReference type="InterPro" id="IPR023298">
    <property type="entry name" value="ATPase_P-typ_TM_dom_sf"/>
</dbReference>
<dbReference type="NCBIfam" id="TIGR01652">
    <property type="entry name" value="ATPase-Plipid"/>
    <property type="match status" value="2"/>
</dbReference>
<dbReference type="RefSeq" id="XP_020068041.1">
    <property type="nucleotide sequence ID" value="XM_020215915.1"/>
</dbReference>
<evidence type="ECO:0000256" key="17">
    <source>
        <dbReference type="SAM" id="MobiDB-lite"/>
    </source>
</evidence>
<keyword evidence="10 16" id="KW-0472">Membrane</keyword>
<feature type="binding site" evidence="14">
    <location>
        <position position="1124"/>
    </location>
    <ligand>
        <name>ATP</name>
        <dbReference type="ChEBI" id="CHEBI:30616"/>
    </ligand>
</feature>
<dbReference type="Pfam" id="PF16209">
    <property type="entry name" value="PhoLip_ATPase_N"/>
    <property type="match status" value="1"/>
</dbReference>
<feature type="domain" description="P-type ATPase N-terminal" evidence="18">
    <location>
        <begin position="184"/>
        <end position="244"/>
    </location>
</feature>
<dbReference type="GO" id="GO:0006892">
    <property type="term" value="P:post-Golgi vesicle-mediated transport"/>
    <property type="evidence" value="ECO:0007669"/>
    <property type="project" value="TreeGrafter"/>
</dbReference>
<feature type="region of interest" description="Disordered" evidence="17">
    <location>
        <begin position="1478"/>
        <end position="1505"/>
    </location>
</feature>
<feature type="transmembrane region" description="Helical" evidence="16">
    <location>
        <begin position="1322"/>
        <end position="1340"/>
    </location>
</feature>
<evidence type="ECO:0000256" key="2">
    <source>
        <dbReference type="ARBA" id="ARBA00008109"/>
    </source>
</evidence>
<keyword evidence="5 14" id="KW-0547">Nucleotide-binding</keyword>
<evidence type="ECO:0000256" key="4">
    <source>
        <dbReference type="ARBA" id="ARBA00022723"/>
    </source>
</evidence>
<feature type="transmembrane region" description="Helical" evidence="16">
    <location>
        <begin position="1352"/>
        <end position="1378"/>
    </location>
</feature>
<evidence type="ECO:0000256" key="3">
    <source>
        <dbReference type="ARBA" id="ARBA00022692"/>
    </source>
</evidence>
<feature type="transmembrane region" description="Helical" evidence="16">
    <location>
        <begin position="487"/>
        <end position="508"/>
    </location>
</feature>
<feature type="binding site" evidence="14">
    <location>
        <position position="1038"/>
    </location>
    <ligand>
        <name>ATP</name>
        <dbReference type="ChEBI" id="CHEBI:30616"/>
    </ligand>
</feature>
<dbReference type="SUPFAM" id="SSF56784">
    <property type="entry name" value="HAD-like"/>
    <property type="match status" value="1"/>
</dbReference>
<feature type="region of interest" description="Disordered" evidence="17">
    <location>
        <begin position="660"/>
        <end position="679"/>
    </location>
</feature>
<dbReference type="SUPFAM" id="SSF81653">
    <property type="entry name" value="Calcium ATPase, transduction domain A"/>
    <property type="match status" value="1"/>
</dbReference>
<gene>
    <name evidence="20" type="ORF">CYBJADRAFT_169754</name>
</gene>
<dbReference type="Gene3D" id="3.40.1110.10">
    <property type="entry name" value="Calcium-transporting ATPase, cytoplasmic domain N"/>
    <property type="match status" value="1"/>
</dbReference>
<evidence type="ECO:0000256" key="7">
    <source>
        <dbReference type="ARBA" id="ARBA00022842"/>
    </source>
</evidence>
<evidence type="ECO:0000256" key="10">
    <source>
        <dbReference type="ARBA" id="ARBA00023136"/>
    </source>
</evidence>
<keyword evidence="7 15" id="KW-0460">Magnesium</keyword>
<dbReference type="Proteomes" id="UP000094389">
    <property type="component" value="Unassembled WGS sequence"/>
</dbReference>
<feature type="binding site" evidence="14">
    <location>
        <position position="1036"/>
    </location>
    <ligand>
        <name>ATP</name>
        <dbReference type="ChEBI" id="CHEBI:30616"/>
    </ligand>
</feature>
<dbReference type="Gene3D" id="3.40.50.1000">
    <property type="entry name" value="HAD superfamily/HAD-like"/>
    <property type="match status" value="1"/>
</dbReference>
<comment type="catalytic activity">
    <reaction evidence="11 16">
        <text>ATP + H2O + phospholipidSide 1 = ADP + phosphate + phospholipidSide 2.</text>
        <dbReference type="EC" id="7.6.2.1"/>
    </reaction>
</comment>
<feature type="binding site" evidence="14">
    <location>
        <position position="600"/>
    </location>
    <ligand>
        <name>ATP</name>
        <dbReference type="ChEBI" id="CHEBI:30616"/>
    </ligand>
</feature>
<dbReference type="STRING" id="983966.A0A1E4RUQ4"/>
<dbReference type="Gene3D" id="2.70.150.10">
    <property type="entry name" value="Calcium-transporting ATPase, cytoplasmic transduction domain A"/>
    <property type="match status" value="1"/>
</dbReference>
<evidence type="ECO:0000256" key="12">
    <source>
        <dbReference type="ARBA" id="ARBA00049128"/>
    </source>
</evidence>
<feature type="binding site" evidence="15">
    <location>
        <position position="1151"/>
    </location>
    <ligand>
        <name>Mg(2+)</name>
        <dbReference type="ChEBI" id="CHEBI:18420"/>
    </ligand>
</feature>
<dbReference type="FunFam" id="3.40.1110.10:FF:000090">
    <property type="entry name" value="Phospholipid-transporting ATPase"/>
    <property type="match status" value="1"/>
</dbReference>
<dbReference type="GO" id="GO:0005886">
    <property type="term" value="C:plasma membrane"/>
    <property type="evidence" value="ECO:0007669"/>
    <property type="project" value="TreeGrafter"/>
</dbReference>
<feature type="transmembrane region" description="Helical" evidence="16">
    <location>
        <begin position="1241"/>
        <end position="1261"/>
    </location>
</feature>
<feature type="binding site" evidence="14">
    <location>
        <position position="789"/>
    </location>
    <ligand>
        <name>ATP</name>
        <dbReference type="ChEBI" id="CHEBI:30616"/>
    </ligand>
</feature>
<dbReference type="GO" id="GO:0140346">
    <property type="term" value="F:phosphatidylserine flippase activity"/>
    <property type="evidence" value="ECO:0007669"/>
    <property type="project" value="UniProtKB-ARBA"/>
</dbReference>
<dbReference type="Pfam" id="PF13246">
    <property type="entry name" value="Cation_ATPase"/>
    <property type="match status" value="1"/>
</dbReference>
<feature type="binding site" evidence="15">
    <location>
        <position position="601"/>
    </location>
    <ligand>
        <name>Mg(2+)</name>
        <dbReference type="ChEBI" id="CHEBI:18420"/>
    </ligand>
</feature>